<gene>
    <name evidence="1" type="ORF">CDAR_417221</name>
</gene>
<dbReference type="EMBL" id="BPLQ01015712">
    <property type="protein sequence ID" value="GIY90353.1"/>
    <property type="molecule type" value="Genomic_DNA"/>
</dbReference>
<evidence type="ECO:0000313" key="2">
    <source>
        <dbReference type="Proteomes" id="UP001054837"/>
    </source>
</evidence>
<name>A0AAV4X7A8_9ARAC</name>
<protein>
    <submittedName>
        <fullName evidence="1">Uncharacterized protein</fullName>
    </submittedName>
</protein>
<reference evidence="1 2" key="1">
    <citation type="submission" date="2021-06" db="EMBL/GenBank/DDBJ databases">
        <title>Caerostris darwini draft genome.</title>
        <authorList>
            <person name="Kono N."/>
            <person name="Arakawa K."/>
        </authorList>
    </citation>
    <scope>NUCLEOTIDE SEQUENCE [LARGE SCALE GENOMIC DNA]</scope>
</reference>
<dbReference type="AlphaFoldDB" id="A0AAV4X7A8"/>
<evidence type="ECO:0000313" key="1">
    <source>
        <dbReference type="EMBL" id="GIY90353.1"/>
    </source>
</evidence>
<comment type="caution">
    <text evidence="1">The sequence shown here is derived from an EMBL/GenBank/DDBJ whole genome shotgun (WGS) entry which is preliminary data.</text>
</comment>
<sequence length="132" mass="14992">MNLILPFNLSECDNALDRASCSFLFATESFILLPTRVCGNVLLPTQNSLIPVLGKALRFQPYPPPPYHNLRVPVFPFQVVTVTVFTRRMPAFLFHNPTIPTLLPRVTRFPAHESERVWTAQTQTFGSNHNLD</sequence>
<accession>A0AAV4X7A8</accession>
<keyword evidence="2" id="KW-1185">Reference proteome</keyword>
<dbReference type="Proteomes" id="UP001054837">
    <property type="component" value="Unassembled WGS sequence"/>
</dbReference>
<organism evidence="1 2">
    <name type="scientific">Caerostris darwini</name>
    <dbReference type="NCBI Taxonomy" id="1538125"/>
    <lineage>
        <taxon>Eukaryota</taxon>
        <taxon>Metazoa</taxon>
        <taxon>Ecdysozoa</taxon>
        <taxon>Arthropoda</taxon>
        <taxon>Chelicerata</taxon>
        <taxon>Arachnida</taxon>
        <taxon>Araneae</taxon>
        <taxon>Araneomorphae</taxon>
        <taxon>Entelegynae</taxon>
        <taxon>Araneoidea</taxon>
        <taxon>Araneidae</taxon>
        <taxon>Caerostris</taxon>
    </lineage>
</organism>
<proteinExistence type="predicted"/>